<evidence type="ECO:0000256" key="5">
    <source>
        <dbReference type="SAM" id="Phobius"/>
    </source>
</evidence>
<sequence length="751" mass="84351">MTMTCSDNLGAENCASRRDFRVIIVGGSIAGLTLAHSLRRYNIDYLVLEAYNDIAPQLGASIGLAPSGCGILDQLGMFDDVLHEIEPLSRFQYYTETGNKIFEDKAATVLHERHGYPLSFLDRHKVLEILYDHLGPDQCKVFLNKKVTHVKDVPGGVVVHCKDGSLWTGSMAVGADGIHSTIRTEIWNRLDKEHHPRNRVTRERKEMLARYSCIFGISPDMNQLVAGHGYRTFGKGFTTVIMVGKNHRTFWFLFARMERTYTMEDLPRFTAEDRETHAAQYFPVSISPDVSFGDLYKKAIRKTYVPLEEAFYEQWVADRLVCIGDSVHKMTPNMGQGGNCAIESAASLANRLKTFVDLPAPSYSMSDLHGALSAWSTARQPRARKICRAANQMTRVEAWESVLHRLMLCYAMPYISDIFLDMTCLTQVGSEILEYLPTGKISRGCQMPADIRYRNLQQMSFPKRVLYTTPLILCYVGAWYLQPAKPQNAYYVLEASSDPVAQLQQLSFLADLGLLYGIWLLESYRYSHSLAGVILPILMAFVSQSQGIGGAATLYFLLDYLQSPLEYILVSNYSSIRFPAARTLLPALILGYYLPLWAGCTTLSPVGNRICAFMWPLNGLLVPSLQLLLAAFISSTTPTKEKRPDMVHVRWTIILLAAVSGLLFYHVRLDTSATSFREFPPFQYDALFTMLSGMTWIILSFLDLQVYGIQISLLKVATVFAGTAIAGGPGVAFAVCWAWREEVITNITRRR</sequence>
<organism evidence="7 8">
    <name type="scientific">Aspergillus versicolor CBS 583.65</name>
    <dbReference type="NCBI Taxonomy" id="1036611"/>
    <lineage>
        <taxon>Eukaryota</taxon>
        <taxon>Fungi</taxon>
        <taxon>Dikarya</taxon>
        <taxon>Ascomycota</taxon>
        <taxon>Pezizomycotina</taxon>
        <taxon>Eurotiomycetes</taxon>
        <taxon>Eurotiomycetidae</taxon>
        <taxon>Eurotiales</taxon>
        <taxon>Aspergillaceae</taxon>
        <taxon>Aspergillus</taxon>
        <taxon>Aspergillus subgen. Nidulantes</taxon>
    </lineage>
</organism>
<dbReference type="Proteomes" id="UP000184073">
    <property type="component" value="Unassembled WGS sequence"/>
</dbReference>
<name>A0A1L9Q0P1_ASPVE</name>
<evidence type="ECO:0000259" key="6">
    <source>
        <dbReference type="Pfam" id="PF01494"/>
    </source>
</evidence>
<dbReference type="SUPFAM" id="SSF51905">
    <property type="entry name" value="FAD/NAD(P)-binding domain"/>
    <property type="match status" value="1"/>
</dbReference>
<evidence type="ECO:0000256" key="3">
    <source>
        <dbReference type="ARBA" id="ARBA00022827"/>
    </source>
</evidence>
<evidence type="ECO:0000256" key="1">
    <source>
        <dbReference type="ARBA" id="ARBA00007992"/>
    </source>
</evidence>
<dbReference type="InterPro" id="IPR002938">
    <property type="entry name" value="FAD-bd"/>
</dbReference>
<keyword evidence="5" id="KW-1133">Transmembrane helix</keyword>
<accession>A0A1L9Q0P1</accession>
<feature type="transmembrane region" description="Helical" evidence="5">
    <location>
        <begin position="686"/>
        <end position="707"/>
    </location>
</feature>
<feature type="transmembrane region" description="Helical" evidence="5">
    <location>
        <begin position="610"/>
        <end position="635"/>
    </location>
</feature>
<evidence type="ECO:0000313" key="7">
    <source>
        <dbReference type="EMBL" id="OJJ07309.1"/>
    </source>
</evidence>
<feature type="transmembrane region" description="Helical" evidence="5">
    <location>
        <begin position="719"/>
        <end position="739"/>
    </location>
</feature>
<reference evidence="8" key="1">
    <citation type="journal article" date="2017" name="Genome Biol.">
        <title>Comparative genomics reveals high biological diversity and specific adaptations in the industrially and medically important fungal genus Aspergillus.</title>
        <authorList>
            <person name="de Vries R.P."/>
            <person name="Riley R."/>
            <person name="Wiebenga A."/>
            <person name="Aguilar-Osorio G."/>
            <person name="Amillis S."/>
            <person name="Uchima C.A."/>
            <person name="Anderluh G."/>
            <person name="Asadollahi M."/>
            <person name="Askin M."/>
            <person name="Barry K."/>
            <person name="Battaglia E."/>
            <person name="Bayram O."/>
            <person name="Benocci T."/>
            <person name="Braus-Stromeyer S.A."/>
            <person name="Caldana C."/>
            <person name="Canovas D."/>
            <person name="Cerqueira G.C."/>
            <person name="Chen F."/>
            <person name="Chen W."/>
            <person name="Choi C."/>
            <person name="Clum A."/>
            <person name="Dos Santos R.A."/>
            <person name="Damasio A.R."/>
            <person name="Diallinas G."/>
            <person name="Emri T."/>
            <person name="Fekete E."/>
            <person name="Flipphi M."/>
            <person name="Freyberg S."/>
            <person name="Gallo A."/>
            <person name="Gournas C."/>
            <person name="Habgood R."/>
            <person name="Hainaut M."/>
            <person name="Harispe M.L."/>
            <person name="Henrissat B."/>
            <person name="Hilden K.S."/>
            <person name="Hope R."/>
            <person name="Hossain A."/>
            <person name="Karabika E."/>
            <person name="Karaffa L."/>
            <person name="Karanyi Z."/>
            <person name="Krasevec N."/>
            <person name="Kuo A."/>
            <person name="Kusch H."/>
            <person name="LaButti K."/>
            <person name="Lagendijk E.L."/>
            <person name="Lapidus A."/>
            <person name="Levasseur A."/>
            <person name="Lindquist E."/>
            <person name="Lipzen A."/>
            <person name="Logrieco A.F."/>
            <person name="MacCabe A."/>
            <person name="Maekelae M.R."/>
            <person name="Malavazi I."/>
            <person name="Melin P."/>
            <person name="Meyer V."/>
            <person name="Mielnichuk N."/>
            <person name="Miskei M."/>
            <person name="Molnar A.P."/>
            <person name="Mule G."/>
            <person name="Ngan C.Y."/>
            <person name="Orejas M."/>
            <person name="Orosz E."/>
            <person name="Ouedraogo J.P."/>
            <person name="Overkamp K.M."/>
            <person name="Park H.-S."/>
            <person name="Perrone G."/>
            <person name="Piumi F."/>
            <person name="Punt P.J."/>
            <person name="Ram A.F."/>
            <person name="Ramon A."/>
            <person name="Rauscher S."/>
            <person name="Record E."/>
            <person name="Riano-Pachon D.M."/>
            <person name="Robert V."/>
            <person name="Roehrig J."/>
            <person name="Ruller R."/>
            <person name="Salamov A."/>
            <person name="Salih N.S."/>
            <person name="Samson R.A."/>
            <person name="Sandor E."/>
            <person name="Sanguinetti M."/>
            <person name="Schuetze T."/>
            <person name="Sepcic K."/>
            <person name="Shelest E."/>
            <person name="Sherlock G."/>
            <person name="Sophianopoulou V."/>
            <person name="Squina F.M."/>
            <person name="Sun H."/>
            <person name="Susca A."/>
            <person name="Todd R.B."/>
            <person name="Tsang A."/>
            <person name="Unkles S.E."/>
            <person name="van de Wiele N."/>
            <person name="van Rossen-Uffink D."/>
            <person name="Oliveira J.V."/>
            <person name="Vesth T.C."/>
            <person name="Visser J."/>
            <person name="Yu J.-H."/>
            <person name="Zhou M."/>
            <person name="Andersen M.R."/>
            <person name="Archer D.B."/>
            <person name="Baker S.E."/>
            <person name="Benoit I."/>
            <person name="Brakhage A.A."/>
            <person name="Braus G.H."/>
            <person name="Fischer R."/>
            <person name="Frisvad J.C."/>
            <person name="Goldman G.H."/>
            <person name="Houbraken J."/>
            <person name="Oakley B."/>
            <person name="Pocsi I."/>
            <person name="Scazzocchio C."/>
            <person name="Seiboth B."/>
            <person name="vanKuyk P.A."/>
            <person name="Wortman J."/>
            <person name="Dyer P.S."/>
            <person name="Grigoriev I.V."/>
        </authorList>
    </citation>
    <scope>NUCLEOTIDE SEQUENCE [LARGE SCALE GENOMIC DNA]</scope>
    <source>
        <strain evidence="8">CBS 583.65</strain>
    </source>
</reference>
<feature type="transmembrane region" description="Helical" evidence="5">
    <location>
        <begin position="578"/>
        <end position="598"/>
    </location>
</feature>
<dbReference type="PRINTS" id="PR00420">
    <property type="entry name" value="RNGMNOXGNASE"/>
</dbReference>
<keyword evidence="5" id="KW-0812">Transmembrane</keyword>
<dbReference type="OrthoDB" id="10029326at2759"/>
<feature type="domain" description="FAD-binding" evidence="6">
    <location>
        <begin position="20"/>
        <end position="355"/>
    </location>
</feature>
<dbReference type="PANTHER" id="PTHR47356:SF2">
    <property type="entry name" value="FAD-BINDING DOMAIN-CONTAINING PROTEIN-RELATED"/>
    <property type="match status" value="1"/>
</dbReference>
<evidence type="ECO:0000256" key="2">
    <source>
        <dbReference type="ARBA" id="ARBA00022630"/>
    </source>
</evidence>
<dbReference type="AlphaFoldDB" id="A0A1L9Q0P1"/>
<dbReference type="GO" id="GO:0004497">
    <property type="term" value="F:monooxygenase activity"/>
    <property type="evidence" value="ECO:0007669"/>
    <property type="project" value="InterPro"/>
</dbReference>
<dbReference type="PANTHER" id="PTHR47356">
    <property type="entry name" value="FAD-DEPENDENT MONOOXYGENASE ASQG-RELATED"/>
    <property type="match status" value="1"/>
</dbReference>
<dbReference type="Pfam" id="PF01494">
    <property type="entry name" value="FAD_binding_3"/>
    <property type="match status" value="1"/>
</dbReference>
<gene>
    <name evidence="7" type="ORF">ASPVEDRAFT_46649</name>
</gene>
<keyword evidence="5" id="KW-0472">Membrane</keyword>
<evidence type="ECO:0000256" key="4">
    <source>
        <dbReference type="ARBA" id="ARBA00023002"/>
    </source>
</evidence>
<dbReference type="Gene3D" id="3.50.50.60">
    <property type="entry name" value="FAD/NAD(P)-binding domain"/>
    <property type="match status" value="1"/>
</dbReference>
<evidence type="ECO:0000313" key="8">
    <source>
        <dbReference type="Proteomes" id="UP000184073"/>
    </source>
</evidence>
<proteinExistence type="inferred from homology"/>
<keyword evidence="8" id="KW-1185">Reference proteome</keyword>
<dbReference type="InterPro" id="IPR050562">
    <property type="entry name" value="FAD_mOase_fung"/>
</dbReference>
<dbReference type="InterPro" id="IPR036188">
    <property type="entry name" value="FAD/NAD-bd_sf"/>
</dbReference>
<keyword evidence="2" id="KW-0285">Flavoprotein</keyword>
<dbReference type="RefSeq" id="XP_040673071.1">
    <property type="nucleotide sequence ID" value="XM_040813607.1"/>
</dbReference>
<keyword evidence="4" id="KW-0560">Oxidoreductase</keyword>
<feature type="transmembrane region" description="Helical" evidence="5">
    <location>
        <begin position="647"/>
        <end position="665"/>
    </location>
</feature>
<comment type="similarity">
    <text evidence="1">Belongs to the paxM FAD-dependent monooxygenase family.</text>
</comment>
<dbReference type="GeneID" id="63729118"/>
<keyword evidence="3" id="KW-0274">FAD</keyword>
<dbReference type="EMBL" id="KV878137">
    <property type="protein sequence ID" value="OJJ07309.1"/>
    <property type="molecule type" value="Genomic_DNA"/>
</dbReference>
<dbReference type="VEuPathDB" id="FungiDB:ASPVEDRAFT_46649"/>
<dbReference type="GO" id="GO:0071949">
    <property type="term" value="F:FAD binding"/>
    <property type="evidence" value="ECO:0007669"/>
    <property type="project" value="InterPro"/>
</dbReference>
<dbReference type="STRING" id="1036611.A0A1L9Q0P1"/>
<protein>
    <recommendedName>
        <fullName evidence="6">FAD-binding domain-containing protein</fullName>
    </recommendedName>
</protein>